<sequence>MASAEHAGTSTQQVITSIVSNLVIFAVLVSVFIVLKDKQPRIYRPKTLTKNGTEPLSRSYYSWLIQLLHKSDRFILEQAGIDGYFFTRYLAIISLYCGFSLLYIFPILFPINAANGRHNTGLDQLAFGDVKHKSRYYAHVFLGWIFFWGFLYIVYRELLYFTAMKQVVVTSKKYASKLSERTVLFQNVPDRYLVESEIKKLFKGVSKVYISRASPELTKKVNERTKTVGKLENLLNGYVAKACKTIKKKQLTVTYSEENSQVFEINKKRPQHKTKFLIGKKVDSIDTYVDEINTLNAEIAEMQANHDENKAWNSVFIEFESQFHAQVAYQTNSSAFPLELATKYIGIEPKDVIWFNMRMLWWERMIRKFGAIAAIVALVILWTIPVAFVGMISQITYLEKKIHWLKFINNLPNVLLGLLTSLAPTIALAVLMMLLPIFIRKMGVTQGATSLQGVEYFTQQAYFAFQVIQVFLVTTIASSATSTVTQIINKPSSAMSLLATNLPKSSNFFVAYIILQGLSGASGVLAQVVGLIVYHLLGMFLDKTVRKQYNRFYGLSSIQFGTSFPVFTNLAVIIFAYAMISPIVLLFGFVGFMLLYVAYLYNFCFVYNQKVDSKGIHYPRALYQTIVGLYLGQICLLGLFIVGKGWGPIILQIICLGVTAFVHVNLSSSFDYLNYGAIPLECMLAKDGRSSTNSYKNISQGEDNDGPDAKELPTKYVMRKYTKNGASGNKDASTIMKSVQTDFTYEQPTSVINENENSFVTVPLLADRFDTLVDENSVPYYKRFFQPYTFKSYAYCKLKLPLSYLQEEEIDEKTDVDNYHLPSVSDKCPIVWIPKDKYGFSSYFVKFLASKGLEATDLGGIVNEKAKVQWIRGCEPGMEVGEEEEEDIFADENKISNDEEDWEKQSNMA</sequence>
<feature type="transmembrane region" description="Helical" evidence="8">
    <location>
        <begin position="14"/>
        <end position="35"/>
    </location>
</feature>
<dbReference type="OrthoDB" id="1076608at2759"/>
<evidence type="ECO:0000256" key="1">
    <source>
        <dbReference type="ARBA" id="ARBA00004141"/>
    </source>
</evidence>
<feature type="transmembrane region" description="Helical" evidence="8">
    <location>
        <begin position="369"/>
        <end position="395"/>
    </location>
</feature>
<dbReference type="GO" id="GO:0005227">
    <property type="term" value="F:calcium-activated cation channel activity"/>
    <property type="evidence" value="ECO:0007669"/>
    <property type="project" value="InterPro"/>
</dbReference>
<feature type="transmembrane region" description="Helical" evidence="8">
    <location>
        <begin position="649"/>
        <end position="666"/>
    </location>
</feature>
<feature type="transmembrane region" description="Helical" evidence="8">
    <location>
        <begin position="136"/>
        <end position="155"/>
    </location>
</feature>
<evidence type="ECO:0000259" key="9">
    <source>
        <dbReference type="Pfam" id="PF02714"/>
    </source>
</evidence>
<evidence type="ECO:0000259" key="11">
    <source>
        <dbReference type="Pfam" id="PF13967"/>
    </source>
</evidence>
<keyword evidence="3" id="KW-0813">Transport</keyword>
<evidence type="ECO:0000256" key="4">
    <source>
        <dbReference type="ARBA" id="ARBA00022692"/>
    </source>
</evidence>
<feature type="domain" description="10TM putative phosphate transporter extracellular tail" evidence="10">
    <location>
        <begin position="784"/>
        <end position="872"/>
    </location>
</feature>
<evidence type="ECO:0000259" key="12">
    <source>
        <dbReference type="Pfam" id="PF14703"/>
    </source>
</evidence>
<dbReference type="EMBL" id="LPNL01000008">
    <property type="protein sequence ID" value="OEJ82380.1"/>
    <property type="molecule type" value="Genomic_DNA"/>
</dbReference>
<dbReference type="Pfam" id="PF12621">
    <property type="entry name" value="PHM7_ext"/>
    <property type="match status" value="1"/>
</dbReference>
<feature type="domain" description="CSC1/OSCA1-like N-terminal transmembrane" evidence="11">
    <location>
        <begin position="14"/>
        <end position="157"/>
    </location>
</feature>
<dbReference type="Pfam" id="PF13967">
    <property type="entry name" value="RSN1_TM"/>
    <property type="match status" value="1"/>
</dbReference>
<dbReference type="AlphaFoldDB" id="A0A1E5R655"/>
<feature type="transmembrane region" description="Helical" evidence="8">
    <location>
        <begin position="415"/>
        <end position="439"/>
    </location>
</feature>
<dbReference type="PANTHER" id="PTHR13018">
    <property type="entry name" value="PROBABLE MEMBRANE PROTEIN DUF221-RELATED"/>
    <property type="match status" value="1"/>
</dbReference>
<keyword evidence="6 8" id="KW-0472">Membrane</keyword>
<dbReference type="Pfam" id="PF02714">
    <property type="entry name" value="RSN1_7TM"/>
    <property type="match status" value="1"/>
</dbReference>
<accession>A0A1E5R655</accession>
<dbReference type="Pfam" id="PF14703">
    <property type="entry name" value="PHM7_cyt"/>
    <property type="match status" value="1"/>
</dbReference>
<dbReference type="InterPro" id="IPR003864">
    <property type="entry name" value="CSC1/OSCA1-like_7TM"/>
</dbReference>
<gene>
    <name evidence="13" type="ORF">AWRI3578_g3617</name>
</gene>
<feature type="transmembrane region" description="Helical" evidence="8">
    <location>
        <begin position="89"/>
        <end position="109"/>
    </location>
</feature>
<evidence type="ECO:0000256" key="8">
    <source>
        <dbReference type="SAM" id="Phobius"/>
    </source>
</evidence>
<evidence type="ECO:0000256" key="3">
    <source>
        <dbReference type="ARBA" id="ARBA00022448"/>
    </source>
</evidence>
<proteinExistence type="inferred from homology"/>
<dbReference type="GO" id="GO:0005886">
    <property type="term" value="C:plasma membrane"/>
    <property type="evidence" value="ECO:0007669"/>
    <property type="project" value="TreeGrafter"/>
</dbReference>
<evidence type="ECO:0000256" key="5">
    <source>
        <dbReference type="ARBA" id="ARBA00022989"/>
    </source>
</evidence>
<dbReference type="InterPro" id="IPR045122">
    <property type="entry name" value="Csc1-like"/>
</dbReference>
<dbReference type="InterPro" id="IPR027815">
    <property type="entry name" value="CSC1/OSCA1-like_cyt"/>
</dbReference>
<feature type="region of interest" description="Disordered" evidence="7">
    <location>
        <begin position="881"/>
        <end position="909"/>
    </location>
</feature>
<organism evidence="13 14">
    <name type="scientific">Hanseniaspora opuntiae</name>
    <dbReference type="NCBI Taxonomy" id="211096"/>
    <lineage>
        <taxon>Eukaryota</taxon>
        <taxon>Fungi</taxon>
        <taxon>Dikarya</taxon>
        <taxon>Ascomycota</taxon>
        <taxon>Saccharomycotina</taxon>
        <taxon>Saccharomycetes</taxon>
        <taxon>Saccharomycodales</taxon>
        <taxon>Saccharomycodaceae</taxon>
        <taxon>Hanseniaspora</taxon>
    </lineage>
</organism>
<evidence type="ECO:0000256" key="6">
    <source>
        <dbReference type="ARBA" id="ARBA00023136"/>
    </source>
</evidence>
<comment type="similarity">
    <text evidence="2">Belongs to the CSC1 (TC 1.A.17) family.</text>
</comment>
<feature type="transmembrane region" description="Helical" evidence="8">
    <location>
        <begin position="621"/>
        <end position="643"/>
    </location>
</feature>
<keyword evidence="4 8" id="KW-0812">Transmembrane</keyword>
<feature type="transmembrane region" description="Helical" evidence="8">
    <location>
        <begin position="558"/>
        <end position="577"/>
    </location>
</feature>
<dbReference type="PANTHER" id="PTHR13018:SF26">
    <property type="entry name" value="DOMAIN PROTEIN, PUTATIVE (AFU_ORTHOLOGUE AFUA_5G10920)-RELATED"/>
    <property type="match status" value="1"/>
</dbReference>
<reference evidence="14" key="1">
    <citation type="journal article" date="2016" name="Genome Announc.">
        <title>Genome sequences of three species of Hanseniaspora isolated from spontaneous wine fermentations.</title>
        <authorList>
            <person name="Sternes P.R."/>
            <person name="Lee D."/>
            <person name="Kutyna D.R."/>
            <person name="Borneman A.R."/>
        </authorList>
    </citation>
    <scope>NUCLEOTIDE SEQUENCE [LARGE SCALE GENOMIC DNA]</scope>
    <source>
        <strain evidence="14">AWRI3578</strain>
    </source>
</reference>
<name>A0A1E5R655_9ASCO</name>
<dbReference type="Proteomes" id="UP000095605">
    <property type="component" value="Unassembled WGS sequence"/>
</dbReference>
<evidence type="ECO:0000313" key="13">
    <source>
        <dbReference type="EMBL" id="OEJ82380.1"/>
    </source>
</evidence>
<evidence type="ECO:0000256" key="2">
    <source>
        <dbReference type="ARBA" id="ARBA00007779"/>
    </source>
</evidence>
<comment type="subcellular location">
    <subcellularLocation>
        <location evidence="1">Membrane</location>
        <topology evidence="1">Multi-pass membrane protein</topology>
    </subcellularLocation>
</comment>
<evidence type="ECO:0000313" key="14">
    <source>
        <dbReference type="Proteomes" id="UP000095605"/>
    </source>
</evidence>
<feature type="domain" description="CSC1/OSCA1-like 7TM region" evidence="9">
    <location>
        <begin position="367"/>
        <end position="640"/>
    </location>
</feature>
<dbReference type="InterPro" id="IPR032880">
    <property type="entry name" value="CSC1/OSCA1-like_N"/>
</dbReference>
<protein>
    <submittedName>
        <fullName evidence="13">Uncharacterized protein RSN1</fullName>
    </submittedName>
</protein>
<feature type="transmembrane region" description="Helical" evidence="8">
    <location>
        <begin position="460"/>
        <end position="488"/>
    </location>
</feature>
<evidence type="ECO:0000259" key="10">
    <source>
        <dbReference type="Pfam" id="PF12621"/>
    </source>
</evidence>
<feature type="transmembrane region" description="Helical" evidence="8">
    <location>
        <begin position="583"/>
        <end position="601"/>
    </location>
</feature>
<keyword evidence="5 8" id="KW-1133">Transmembrane helix</keyword>
<feature type="unsure residue" description="I or L" evidence="13">
    <location>
        <position position="853"/>
    </location>
</feature>
<feature type="compositionally biased region" description="Acidic residues" evidence="7">
    <location>
        <begin position="881"/>
        <end position="890"/>
    </location>
</feature>
<feature type="transmembrane region" description="Helical" evidence="8">
    <location>
        <begin position="508"/>
        <end position="537"/>
    </location>
</feature>
<evidence type="ECO:0000256" key="7">
    <source>
        <dbReference type="SAM" id="MobiDB-lite"/>
    </source>
</evidence>
<comment type="caution">
    <text evidence="13">The sequence shown here is derived from an EMBL/GenBank/DDBJ whole genome shotgun (WGS) entry which is preliminary data.</text>
</comment>
<dbReference type="InterPro" id="IPR022257">
    <property type="entry name" value="PHM7_ext"/>
</dbReference>
<keyword evidence="14" id="KW-1185">Reference proteome</keyword>
<feature type="domain" description="CSC1/OSCA1-like cytosolic" evidence="12">
    <location>
        <begin position="181"/>
        <end position="356"/>
    </location>
</feature>